<dbReference type="AlphaFoldDB" id="A0A3Q7JCA5"/>
<dbReference type="EnsemblPlants" id="Solyc12g082790.1.1">
    <property type="protein sequence ID" value="Solyc12g082790.1.1.1"/>
    <property type="gene ID" value="Solyc12g082790.1"/>
</dbReference>
<dbReference type="PaxDb" id="4081-Solyc12g082790.1.1"/>
<evidence type="ECO:0000313" key="2">
    <source>
        <dbReference type="Proteomes" id="UP000004994"/>
    </source>
</evidence>
<organism evidence="1">
    <name type="scientific">Solanum lycopersicum</name>
    <name type="common">Tomato</name>
    <name type="synonym">Lycopersicon esculentum</name>
    <dbReference type="NCBI Taxonomy" id="4081"/>
    <lineage>
        <taxon>Eukaryota</taxon>
        <taxon>Viridiplantae</taxon>
        <taxon>Streptophyta</taxon>
        <taxon>Embryophyta</taxon>
        <taxon>Tracheophyta</taxon>
        <taxon>Spermatophyta</taxon>
        <taxon>Magnoliopsida</taxon>
        <taxon>eudicotyledons</taxon>
        <taxon>Gunneridae</taxon>
        <taxon>Pentapetalae</taxon>
        <taxon>asterids</taxon>
        <taxon>lamiids</taxon>
        <taxon>Solanales</taxon>
        <taxon>Solanaceae</taxon>
        <taxon>Solanoideae</taxon>
        <taxon>Solaneae</taxon>
        <taxon>Solanum</taxon>
        <taxon>Solanum subgen. Lycopersicon</taxon>
    </lineage>
</organism>
<sequence>MVGRDRACLAIIAIGKHKRSDDVGRDMPSLPFDSTHDGMTLVRYGIIALGQHIQLENIR</sequence>
<accession>A0A3Q7JCA5</accession>
<proteinExistence type="predicted"/>
<dbReference type="Proteomes" id="UP000004994">
    <property type="component" value="Chromosome 12"/>
</dbReference>
<dbReference type="Gramene" id="Solyc12g082790.1.1">
    <property type="protein sequence ID" value="Solyc12g082790.1.1.1"/>
    <property type="gene ID" value="Solyc12g082790.1"/>
</dbReference>
<reference evidence="1" key="2">
    <citation type="submission" date="2019-01" db="UniProtKB">
        <authorList>
            <consortium name="EnsemblPlants"/>
        </authorList>
    </citation>
    <scope>IDENTIFICATION</scope>
    <source>
        <strain evidence="1">cv. Heinz 1706</strain>
    </source>
</reference>
<dbReference type="PANTHER" id="PTHR33187">
    <property type="entry name" value="WU:FI09B08"/>
    <property type="match status" value="1"/>
</dbReference>
<protein>
    <submittedName>
        <fullName evidence="1">Uncharacterized protein</fullName>
    </submittedName>
</protein>
<evidence type="ECO:0000313" key="1">
    <source>
        <dbReference type="EnsemblPlants" id="Solyc12g082790.1.1.1"/>
    </source>
</evidence>
<name>A0A3Q7JCA5_SOLLC</name>
<dbReference type="InParanoid" id="A0A3Q7JCA5"/>
<reference evidence="1" key="1">
    <citation type="journal article" date="2012" name="Nature">
        <title>The tomato genome sequence provides insights into fleshy fruit evolution.</title>
        <authorList>
            <consortium name="Tomato Genome Consortium"/>
        </authorList>
    </citation>
    <scope>NUCLEOTIDE SEQUENCE [LARGE SCALE GENOMIC DNA]</scope>
    <source>
        <strain evidence="1">cv. Heinz 1706</strain>
    </source>
</reference>
<dbReference type="PANTHER" id="PTHR33187:SF11">
    <property type="entry name" value="AMINOTRANSFERASE-LIKE PLANT MOBILE DOMAIN-CONTAINING PROTEIN"/>
    <property type="match status" value="1"/>
</dbReference>
<keyword evidence="2" id="KW-1185">Reference proteome</keyword>